<dbReference type="STRING" id="64144.ENSATEP00000014194"/>
<dbReference type="InterPro" id="IPR001715">
    <property type="entry name" value="CH_dom"/>
</dbReference>
<feature type="domain" description="Calponin-homology (CH)" evidence="2">
    <location>
        <begin position="240"/>
        <end position="364"/>
    </location>
</feature>
<evidence type="ECO:0000313" key="3">
    <source>
        <dbReference type="Ensembl" id="ENSATEP00000014194.1"/>
    </source>
</evidence>
<dbReference type="OMA" id="VPSERWI"/>
<dbReference type="Proteomes" id="UP000265040">
    <property type="component" value="Chromosome 2"/>
</dbReference>
<dbReference type="PROSITE" id="PS50021">
    <property type="entry name" value="CH"/>
    <property type="match status" value="1"/>
</dbReference>
<reference evidence="3" key="3">
    <citation type="submission" date="2025-09" db="UniProtKB">
        <authorList>
            <consortium name="Ensembl"/>
        </authorList>
    </citation>
    <scope>IDENTIFICATION</scope>
</reference>
<dbReference type="InterPro" id="IPR056343">
    <property type="entry name" value="CFAP47_dom"/>
</dbReference>
<evidence type="ECO:0000256" key="1">
    <source>
        <dbReference type="SAM" id="MobiDB-lite"/>
    </source>
</evidence>
<evidence type="ECO:0000259" key="2">
    <source>
        <dbReference type="PROSITE" id="PS50021"/>
    </source>
</evidence>
<sequence length="364" mass="41826">MAIHRTGQQIVLRSGSFPDSDSVSSQASRNEKISPNRDTPTNHGIPVFPAANSDEELYHQNVLLAVERWFSLFGWPSGPHPISIPHTLRRYAVLRLSQFFMDMLHHLTGTQIPGIPCCRNLSSDIDQRTKQLLQQHEAILAFLRVQGASLFHIKPEYLLDYDWETAKNCYTAVSLYEKKHDLAYRSVDYESLSKRSWTDVLLQIYKVLVLRRVSEKSPKTILNQQKEAVNSQPLASNIYSAWELQLLSWLNTHYQSMRETIWDAGSIPSARWIVNFDLDLTDGLVLAALLAAYCPYLIHSHFRRMYTTTSSLEQILHNNIVVVQALTDLSLNIDIQVNIKLKLTKLKSDTGNRNEFELSYRRKT</sequence>
<reference evidence="3" key="1">
    <citation type="submission" date="2021-04" db="EMBL/GenBank/DDBJ databases">
        <authorList>
            <consortium name="Wellcome Sanger Institute Data Sharing"/>
        </authorList>
    </citation>
    <scope>NUCLEOTIDE SEQUENCE [LARGE SCALE GENOMIC DNA]</scope>
</reference>
<organism evidence="3 4">
    <name type="scientific">Anabas testudineus</name>
    <name type="common">Climbing perch</name>
    <name type="synonym">Anthias testudineus</name>
    <dbReference type="NCBI Taxonomy" id="64144"/>
    <lineage>
        <taxon>Eukaryota</taxon>
        <taxon>Metazoa</taxon>
        <taxon>Chordata</taxon>
        <taxon>Craniata</taxon>
        <taxon>Vertebrata</taxon>
        <taxon>Euteleostomi</taxon>
        <taxon>Actinopterygii</taxon>
        <taxon>Neopterygii</taxon>
        <taxon>Teleostei</taxon>
        <taxon>Neoteleostei</taxon>
        <taxon>Acanthomorphata</taxon>
        <taxon>Anabantaria</taxon>
        <taxon>Anabantiformes</taxon>
        <taxon>Anabantoidei</taxon>
        <taxon>Anabantidae</taxon>
        <taxon>Anabas</taxon>
    </lineage>
</organism>
<dbReference type="PANTHER" id="PTHR45912">
    <property type="entry name" value="CILIA- AND FLAGELLA-ASSOCIATED PROTEIN 47"/>
    <property type="match status" value="1"/>
</dbReference>
<feature type="compositionally biased region" description="Low complexity" evidence="1">
    <location>
        <begin position="14"/>
        <end position="28"/>
    </location>
</feature>
<name>A0A3Q1I3K5_ANATE</name>
<dbReference type="PANTHER" id="PTHR45912:SF3">
    <property type="entry name" value="CILIA- AND FLAGELLA-ASSOCIATED PROTEIN 47"/>
    <property type="match status" value="1"/>
</dbReference>
<reference evidence="3" key="2">
    <citation type="submission" date="2025-08" db="UniProtKB">
        <authorList>
            <consortium name="Ensembl"/>
        </authorList>
    </citation>
    <scope>IDENTIFICATION</scope>
</reference>
<dbReference type="GO" id="GO:0060271">
    <property type="term" value="P:cilium assembly"/>
    <property type="evidence" value="ECO:0007669"/>
    <property type="project" value="TreeGrafter"/>
</dbReference>
<feature type="region of interest" description="Disordered" evidence="1">
    <location>
        <begin position="14"/>
        <end position="45"/>
    </location>
</feature>
<protein>
    <recommendedName>
        <fullName evidence="2">Calponin-homology (CH) domain-containing protein</fullName>
    </recommendedName>
</protein>
<accession>A0A3Q1I3K5</accession>
<dbReference type="Pfam" id="PF24529">
    <property type="entry name" value="CFAP47"/>
    <property type="match status" value="1"/>
</dbReference>
<dbReference type="InParanoid" id="A0A3Q1I3K5"/>
<dbReference type="SUPFAM" id="SSF47576">
    <property type="entry name" value="Calponin-homology domain, CH-domain"/>
    <property type="match status" value="1"/>
</dbReference>
<proteinExistence type="predicted"/>
<dbReference type="GeneTree" id="ENSGT00940000159699"/>
<dbReference type="InterPro" id="IPR036872">
    <property type="entry name" value="CH_dom_sf"/>
</dbReference>
<dbReference type="GO" id="GO:0005929">
    <property type="term" value="C:cilium"/>
    <property type="evidence" value="ECO:0007669"/>
    <property type="project" value="TreeGrafter"/>
</dbReference>
<keyword evidence="4" id="KW-1185">Reference proteome</keyword>
<dbReference type="Ensembl" id="ENSATET00000014423.2">
    <property type="protein sequence ID" value="ENSATEP00000014194.1"/>
    <property type="gene ID" value="ENSATEG00000009893.3"/>
</dbReference>
<evidence type="ECO:0000313" key="4">
    <source>
        <dbReference type="Proteomes" id="UP000265040"/>
    </source>
</evidence>
<dbReference type="AlphaFoldDB" id="A0A3Q1I3K5"/>